<proteinExistence type="inferred from homology"/>
<comment type="subunit">
    <text evidence="8">Homodimer.</text>
</comment>
<dbReference type="Gene3D" id="3.40.50.620">
    <property type="entry name" value="HUPs"/>
    <property type="match status" value="1"/>
</dbReference>
<feature type="binding site" evidence="8">
    <location>
        <begin position="28"/>
        <end position="29"/>
    </location>
    <ligand>
        <name>ATP</name>
        <dbReference type="ChEBI" id="CHEBI:30616"/>
    </ligand>
</feature>
<dbReference type="Proteomes" id="UP000265341">
    <property type="component" value="Unassembled WGS sequence"/>
</dbReference>
<dbReference type="FunFam" id="1.10.240.10:FF:000005">
    <property type="entry name" value="Tryptophan--tRNA ligase"/>
    <property type="match status" value="1"/>
</dbReference>
<feature type="binding site" evidence="8">
    <location>
        <begin position="206"/>
        <end position="210"/>
    </location>
    <ligand>
        <name>ATP</name>
        <dbReference type="ChEBI" id="CHEBI:30616"/>
    </ligand>
</feature>
<dbReference type="InterPro" id="IPR002306">
    <property type="entry name" value="Trp-tRNA-ligase"/>
</dbReference>
<dbReference type="InterPro" id="IPR001412">
    <property type="entry name" value="aa-tRNA-synth_I_CS"/>
</dbReference>
<evidence type="ECO:0000256" key="9">
    <source>
        <dbReference type="RuleBase" id="RU363036"/>
    </source>
</evidence>
<keyword evidence="5 8" id="KW-0648">Protein biosynthesis</keyword>
<dbReference type="GO" id="GO:0005524">
    <property type="term" value="F:ATP binding"/>
    <property type="evidence" value="ECO:0007669"/>
    <property type="project" value="UniProtKB-UniRule"/>
</dbReference>
<dbReference type="EC" id="6.1.1.2" evidence="8"/>
<evidence type="ECO:0000313" key="11">
    <source>
        <dbReference type="Proteomes" id="UP000265341"/>
    </source>
</evidence>
<dbReference type="PANTHER" id="PTHR43766:SF1">
    <property type="entry name" value="TRYPTOPHAN--TRNA LIGASE, MITOCHONDRIAL"/>
    <property type="match status" value="1"/>
</dbReference>
<comment type="function">
    <text evidence="8">Catalyzes the attachment of tryptophan to tRNA(Trp).</text>
</comment>
<keyword evidence="6 8" id="KW-0030">Aminoacyl-tRNA synthetase</keyword>
<sequence length="347" mass="39316">MTGTCFGILFRMKRVFSGFQPTGELHIGNYLGAMVNYVALGEKLGRDAIYCIVDYHAPTNPAAYDKNLLRQRTFEAGLVNIAAGLDPDKVILFVQSHVPEHTELAWIFTTQTPYGDLTRMTQFKDKASRLESVPAGLLMYPVLMAADILIYKADTVPVGDDQTQHLELAREIARRWNQEYGETFPEPQIYLNPNAPRVPGIDGKAKMSKSVGNTIGLLEDEQSIWQKIRVMPDDPARIRLSDPGDPERSVPFKFLQYFAPPELIQVLREEYARRGIGTLVVKQILFQEMMKTLRPIRERAEELRANPERVLDALEDGARRARAIAQATMEEVREKFGLLSPRRKVLS</sequence>
<comment type="similarity">
    <text evidence="1 8 9">Belongs to the class-I aminoacyl-tRNA synthetase family.</text>
</comment>
<dbReference type="AlphaFoldDB" id="A0A399EIM7"/>
<dbReference type="EMBL" id="QWLA01000055">
    <property type="protein sequence ID" value="RIH84557.1"/>
    <property type="molecule type" value="Genomic_DNA"/>
</dbReference>
<keyword evidence="3 8" id="KW-0547">Nucleotide-binding</keyword>
<feature type="short sequence motif" description="'KMSKS' region" evidence="8">
    <location>
        <begin position="206"/>
        <end position="210"/>
    </location>
</feature>
<dbReference type="InterPro" id="IPR050203">
    <property type="entry name" value="Trp-tRNA_synthetase"/>
</dbReference>
<evidence type="ECO:0000256" key="2">
    <source>
        <dbReference type="ARBA" id="ARBA00022598"/>
    </source>
</evidence>
<evidence type="ECO:0000256" key="1">
    <source>
        <dbReference type="ARBA" id="ARBA00005594"/>
    </source>
</evidence>
<dbReference type="Pfam" id="PF00579">
    <property type="entry name" value="tRNA-synt_1b"/>
    <property type="match status" value="1"/>
</dbReference>
<feature type="binding site" evidence="8">
    <location>
        <begin position="20"/>
        <end position="22"/>
    </location>
    <ligand>
        <name>ATP</name>
        <dbReference type="ChEBI" id="CHEBI:30616"/>
    </ligand>
</feature>
<name>A0A399EIM7_9DEIN</name>
<dbReference type="CDD" id="cd00806">
    <property type="entry name" value="TrpRS_core"/>
    <property type="match status" value="1"/>
</dbReference>
<dbReference type="PANTHER" id="PTHR43766">
    <property type="entry name" value="TRYPTOPHAN--TRNA LIGASE, MITOCHONDRIAL"/>
    <property type="match status" value="1"/>
</dbReference>
<reference evidence="10 11" key="1">
    <citation type="submission" date="2018-08" db="EMBL/GenBank/DDBJ databases">
        <title>Meiothermus roseus NBRC 110900 genome sequencing project.</title>
        <authorList>
            <person name="Da Costa M.S."/>
            <person name="Albuquerque L."/>
            <person name="Raposo P."/>
            <person name="Froufe H.J.C."/>
            <person name="Barroso C.S."/>
            <person name="Egas C."/>
        </authorList>
    </citation>
    <scope>NUCLEOTIDE SEQUENCE [LARGE SCALE GENOMIC DNA]</scope>
    <source>
        <strain evidence="10 11">NBRC 110900</strain>
    </source>
</reference>
<evidence type="ECO:0000313" key="10">
    <source>
        <dbReference type="EMBL" id="RIH84557.1"/>
    </source>
</evidence>
<dbReference type="InterPro" id="IPR014729">
    <property type="entry name" value="Rossmann-like_a/b/a_fold"/>
</dbReference>
<feature type="binding site" evidence="8">
    <location>
        <begin position="159"/>
        <end position="161"/>
    </location>
    <ligand>
        <name>ATP</name>
        <dbReference type="ChEBI" id="CHEBI:30616"/>
    </ligand>
</feature>
<protein>
    <recommendedName>
        <fullName evidence="8">Tryptophan--tRNA ligase</fullName>
        <ecNumber evidence="8">6.1.1.2</ecNumber>
    </recommendedName>
    <alternativeName>
        <fullName evidence="8">Tryptophanyl-tRNA synthetase</fullName>
        <shortName evidence="8">TrpRS</shortName>
    </alternativeName>
</protein>
<accession>A0A399EIM7</accession>
<dbReference type="GO" id="GO:0004830">
    <property type="term" value="F:tryptophan-tRNA ligase activity"/>
    <property type="evidence" value="ECO:0007669"/>
    <property type="project" value="UniProtKB-UniRule"/>
</dbReference>
<dbReference type="InterPro" id="IPR024109">
    <property type="entry name" value="Trp-tRNA-ligase_bac-type"/>
</dbReference>
<feature type="binding site" evidence="8">
    <location>
        <position position="198"/>
    </location>
    <ligand>
        <name>ATP</name>
        <dbReference type="ChEBI" id="CHEBI:30616"/>
    </ligand>
</feature>
<keyword evidence="2 8" id="KW-0436">Ligase</keyword>
<dbReference type="PRINTS" id="PR01039">
    <property type="entry name" value="TRNASYNTHTRP"/>
</dbReference>
<evidence type="ECO:0000256" key="4">
    <source>
        <dbReference type="ARBA" id="ARBA00022840"/>
    </source>
</evidence>
<dbReference type="InterPro" id="IPR002305">
    <property type="entry name" value="aa-tRNA-synth_Ic"/>
</dbReference>
<dbReference type="PROSITE" id="PS00178">
    <property type="entry name" value="AA_TRNA_LIGASE_I"/>
    <property type="match status" value="1"/>
</dbReference>
<dbReference type="SUPFAM" id="SSF52374">
    <property type="entry name" value="Nucleotidylyl transferase"/>
    <property type="match status" value="1"/>
</dbReference>
<evidence type="ECO:0000256" key="6">
    <source>
        <dbReference type="ARBA" id="ARBA00023146"/>
    </source>
</evidence>
<dbReference type="GO" id="GO:0005829">
    <property type="term" value="C:cytosol"/>
    <property type="evidence" value="ECO:0007669"/>
    <property type="project" value="TreeGrafter"/>
</dbReference>
<dbReference type="NCBIfam" id="TIGR00233">
    <property type="entry name" value="trpS"/>
    <property type="match status" value="1"/>
</dbReference>
<dbReference type="GO" id="GO:0006436">
    <property type="term" value="P:tryptophanyl-tRNA aminoacylation"/>
    <property type="evidence" value="ECO:0007669"/>
    <property type="project" value="UniProtKB-UniRule"/>
</dbReference>
<dbReference type="Gene3D" id="1.10.240.10">
    <property type="entry name" value="Tyrosyl-Transfer RNA Synthetase"/>
    <property type="match status" value="1"/>
</dbReference>
<comment type="catalytic activity">
    <reaction evidence="7 8">
        <text>tRNA(Trp) + L-tryptophan + ATP = L-tryptophyl-tRNA(Trp) + AMP + diphosphate + H(+)</text>
        <dbReference type="Rhea" id="RHEA:24080"/>
        <dbReference type="Rhea" id="RHEA-COMP:9671"/>
        <dbReference type="Rhea" id="RHEA-COMP:9705"/>
        <dbReference type="ChEBI" id="CHEBI:15378"/>
        <dbReference type="ChEBI" id="CHEBI:30616"/>
        <dbReference type="ChEBI" id="CHEBI:33019"/>
        <dbReference type="ChEBI" id="CHEBI:57912"/>
        <dbReference type="ChEBI" id="CHEBI:78442"/>
        <dbReference type="ChEBI" id="CHEBI:78535"/>
        <dbReference type="ChEBI" id="CHEBI:456215"/>
        <dbReference type="EC" id="6.1.1.2"/>
    </reaction>
</comment>
<keyword evidence="4 8" id="KW-0067">ATP-binding</keyword>
<evidence type="ECO:0000256" key="5">
    <source>
        <dbReference type="ARBA" id="ARBA00022917"/>
    </source>
</evidence>
<organism evidence="10 11">
    <name type="scientific">Calidithermus roseus</name>
    <dbReference type="NCBI Taxonomy" id="1644118"/>
    <lineage>
        <taxon>Bacteria</taxon>
        <taxon>Thermotogati</taxon>
        <taxon>Deinococcota</taxon>
        <taxon>Deinococci</taxon>
        <taxon>Thermales</taxon>
        <taxon>Thermaceae</taxon>
        <taxon>Calidithermus</taxon>
    </lineage>
</organism>
<keyword evidence="8" id="KW-0963">Cytoplasm</keyword>
<dbReference type="HAMAP" id="MF_00140_B">
    <property type="entry name" value="Trp_tRNA_synth_B"/>
    <property type="match status" value="1"/>
</dbReference>
<keyword evidence="11" id="KW-1185">Reference proteome</keyword>
<evidence type="ECO:0000256" key="3">
    <source>
        <dbReference type="ARBA" id="ARBA00022741"/>
    </source>
</evidence>
<gene>
    <name evidence="8 10" type="primary">trpS</name>
    <name evidence="10" type="ORF">Mrose_02573</name>
</gene>
<feature type="short sequence motif" description="'HIGH' region" evidence="8">
    <location>
        <begin position="21"/>
        <end position="29"/>
    </location>
</feature>
<comment type="caution">
    <text evidence="10">The sequence shown here is derived from an EMBL/GenBank/DDBJ whole genome shotgun (WGS) entry which is preliminary data.</text>
</comment>
<comment type="subcellular location">
    <subcellularLocation>
        <location evidence="8">Cytoplasm</location>
    </subcellularLocation>
</comment>
<feature type="binding site" evidence="8">
    <location>
        <position position="147"/>
    </location>
    <ligand>
        <name>L-tryptophan</name>
        <dbReference type="ChEBI" id="CHEBI:57912"/>
    </ligand>
</feature>
<evidence type="ECO:0000256" key="7">
    <source>
        <dbReference type="ARBA" id="ARBA00049929"/>
    </source>
</evidence>
<evidence type="ECO:0000256" key="8">
    <source>
        <dbReference type="HAMAP-Rule" id="MF_00140"/>
    </source>
</evidence>